<dbReference type="NCBIfam" id="TIGR03523">
    <property type="entry name" value="GldN"/>
    <property type="match status" value="1"/>
</dbReference>
<feature type="signal peptide" evidence="1">
    <location>
        <begin position="1"/>
        <end position="19"/>
    </location>
</feature>
<dbReference type="RefSeq" id="WP_091542438.1">
    <property type="nucleotide sequence ID" value="NZ_FONY01000010.1"/>
</dbReference>
<dbReference type="EMBL" id="FONY01000010">
    <property type="protein sequence ID" value="SFE92464.1"/>
    <property type="molecule type" value="Genomic_DNA"/>
</dbReference>
<evidence type="ECO:0000256" key="1">
    <source>
        <dbReference type="SAM" id="SignalP"/>
    </source>
</evidence>
<gene>
    <name evidence="2" type="ORF">SAMN04488541_101032</name>
</gene>
<evidence type="ECO:0000313" key="3">
    <source>
        <dbReference type="Proteomes" id="UP000199513"/>
    </source>
</evidence>
<keyword evidence="1" id="KW-0732">Signal</keyword>
<organism evidence="2 3">
    <name type="scientific">Thermoflexibacter ruber</name>
    <dbReference type="NCBI Taxonomy" id="1003"/>
    <lineage>
        <taxon>Bacteria</taxon>
        <taxon>Pseudomonadati</taxon>
        <taxon>Bacteroidota</taxon>
        <taxon>Cytophagia</taxon>
        <taxon>Cytophagales</taxon>
        <taxon>Thermoflexibacteraceae</taxon>
        <taxon>Thermoflexibacter</taxon>
    </lineage>
</organism>
<protein>
    <submittedName>
        <fullName evidence="2">Gliding motility associated protien GldN</fullName>
    </submittedName>
</protein>
<dbReference type="OrthoDB" id="1141916at2"/>
<proteinExistence type="predicted"/>
<sequence>MRKLLLFAFLVFTNYSLLAQTKPAPKDNGYNPNSLRPIHKHDQLFKRTLWVRMDCREKMNKSFHAKNHELARVILDGVKAGLIRPYMNDSLITRMDEQTFIERLTIPEGAPELSAEEKALGFKPEDLLTGGGDAWEDDEDDKEKAKVPTNRFYLPQDMYIFEIKMDLIFDKKRSRMYRDIQAITIIIPAERNPAKGIDMPIATFSFKELARDVFEENEQAIWYNFENPAAHMNLLHAFDLNLFNGRIVKMENGDDLYIDTMYGNNQRAALIASEQIKYDLVEFEALLWEY</sequence>
<accession>A0A1I2EHA6</accession>
<evidence type="ECO:0000313" key="2">
    <source>
        <dbReference type="EMBL" id="SFE92464.1"/>
    </source>
</evidence>
<name>A0A1I2EHA6_9BACT</name>
<reference evidence="2 3" key="1">
    <citation type="submission" date="2016-10" db="EMBL/GenBank/DDBJ databases">
        <authorList>
            <person name="de Groot N.N."/>
        </authorList>
    </citation>
    <scope>NUCLEOTIDE SEQUENCE [LARGE SCALE GENOMIC DNA]</scope>
    <source>
        <strain>GEY</strain>
        <strain evidence="3">DSM 9560</strain>
    </source>
</reference>
<keyword evidence="3" id="KW-1185">Reference proteome</keyword>
<dbReference type="STRING" id="1003.SAMN04488541_101032"/>
<dbReference type="AlphaFoldDB" id="A0A1I2EHA6"/>
<dbReference type="InterPro" id="IPR019847">
    <property type="entry name" value="Gliding_motility_assoc_GldN"/>
</dbReference>
<feature type="chain" id="PRO_5011681327" evidence="1">
    <location>
        <begin position="20"/>
        <end position="290"/>
    </location>
</feature>
<dbReference type="Proteomes" id="UP000199513">
    <property type="component" value="Unassembled WGS sequence"/>
</dbReference>
<dbReference type="Pfam" id="PF19841">
    <property type="entry name" value="GldN"/>
    <property type="match status" value="1"/>
</dbReference>